<dbReference type="EMBL" id="JALLAZ020000358">
    <property type="protein sequence ID" value="KAL3797190.1"/>
    <property type="molecule type" value="Genomic_DNA"/>
</dbReference>
<feature type="active site" evidence="5">
    <location>
        <position position="20"/>
    </location>
</feature>
<sequence>MLLRSADFRITGVVQGVFFRKHVVAEATRLDLVGWVANAPDGSVVGSVQGREDAIVEMKGWLRHVGSPKSRIEDATFENERVIPSLDFSAFAVRRAAP</sequence>
<gene>
    <name evidence="9" type="ORF">ACHAW5_006052</name>
</gene>
<dbReference type="PANTHER" id="PTHR10029">
    <property type="entry name" value="ACYLPHOSPHATASE"/>
    <property type="match status" value="1"/>
</dbReference>
<dbReference type="SUPFAM" id="SSF54975">
    <property type="entry name" value="Acylphosphatase/BLUF domain-like"/>
    <property type="match status" value="1"/>
</dbReference>
<comment type="catalytic activity">
    <reaction evidence="4 5 6">
        <text>an acyl phosphate + H2O = a carboxylate + phosphate + H(+)</text>
        <dbReference type="Rhea" id="RHEA:14965"/>
        <dbReference type="ChEBI" id="CHEBI:15377"/>
        <dbReference type="ChEBI" id="CHEBI:15378"/>
        <dbReference type="ChEBI" id="CHEBI:29067"/>
        <dbReference type="ChEBI" id="CHEBI:43474"/>
        <dbReference type="ChEBI" id="CHEBI:59918"/>
        <dbReference type="EC" id="3.6.1.7"/>
    </reaction>
</comment>
<evidence type="ECO:0000256" key="5">
    <source>
        <dbReference type="PROSITE-ProRule" id="PRU00520"/>
    </source>
</evidence>
<evidence type="ECO:0000256" key="4">
    <source>
        <dbReference type="ARBA" id="ARBA00047645"/>
    </source>
</evidence>
<feature type="domain" description="Acylphosphatase-like" evidence="8">
    <location>
        <begin position="5"/>
        <end position="95"/>
    </location>
</feature>
<dbReference type="FunFam" id="3.30.70.100:FF:000011">
    <property type="entry name" value="Acylphosphatase"/>
    <property type="match status" value="1"/>
</dbReference>
<organism evidence="9 10">
    <name type="scientific">Stephanodiscus triporus</name>
    <dbReference type="NCBI Taxonomy" id="2934178"/>
    <lineage>
        <taxon>Eukaryota</taxon>
        <taxon>Sar</taxon>
        <taxon>Stramenopiles</taxon>
        <taxon>Ochrophyta</taxon>
        <taxon>Bacillariophyta</taxon>
        <taxon>Coscinodiscophyceae</taxon>
        <taxon>Thalassiosirophycidae</taxon>
        <taxon>Stephanodiscales</taxon>
        <taxon>Stephanodiscaceae</taxon>
        <taxon>Stephanodiscus</taxon>
    </lineage>
</organism>
<dbReference type="Pfam" id="PF00708">
    <property type="entry name" value="Acylphosphatase"/>
    <property type="match status" value="1"/>
</dbReference>
<dbReference type="Proteomes" id="UP001530315">
    <property type="component" value="Unassembled WGS sequence"/>
</dbReference>
<dbReference type="PROSITE" id="PS00150">
    <property type="entry name" value="ACYLPHOSPHATASE_1"/>
    <property type="match status" value="1"/>
</dbReference>
<reference evidence="9 10" key="1">
    <citation type="submission" date="2024-10" db="EMBL/GenBank/DDBJ databases">
        <title>Updated reference genomes for cyclostephanoid diatoms.</title>
        <authorList>
            <person name="Roberts W.R."/>
            <person name="Alverson A.J."/>
        </authorList>
    </citation>
    <scope>NUCLEOTIDE SEQUENCE [LARGE SCALE GENOMIC DNA]</scope>
    <source>
        <strain evidence="9 10">AJA276-08</strain>
    </source>
</reference>
<evidence type="ECO:0000256" key="6">
    <source>
        <dbReference type="RuleBase" id="RU000553"/>
    </source>
</evidence>
<dbReference type="Gene3D" id="3.30.70.100">
    <property type="match status" value="1"/>
</dbReference>
<comment type="caution">
    <text evidence="9">The sequence shown here is derived from an EMBL/GenBank/DDBJ whole genome shotgun (WGS) entry which is preliminary data.</text>
</comment>
<name>A0ABD3QGW3_9STRA</name>
<dbReference type="PROSITE" id="PS51160">
    <property type="entry name" value="ACYLPHOSPHATASE_3"/>
    <property type="match status" value="1"/>
</dbReference>
<dbReference type="InterPro" id="IPR020456">
    <property type="entry name" value="Acylphosphatase"/>
</dbReference>
<dbReference type="InterPro" id="IPR001792">
    <property type="entry name" value="Acylphosphatase-like_dom"/>
</dbReference>
<dbReference type="PANTHER" id="PTHR10029:SF3">
    <property type="entry name" value="ACYLPHOSPHATASE-RELATED"/>
    <property type="match status" value="1"/>
</dbReference>
<proteinExistence type="inferred from homology"/>
<dbReference type="PROSITE" id="PS00151">
    <property type="entry name" value="ACYLPHOSPHATASE_2"/>
    <property type="match status" value="1"/>
</dbReference>
<feature type="active site" evidence="5">
    <location>
        <position position="38"/>
    </location>
</feature>
<evidence type="ECO:0000313" key="10">
    <source>
        <dbReference type="Proteomes" id="UP001530315"/>
    </source>
</evidence>
<evidence type="ECO:0000259" key="8">
    <source>
        <dbReference type="PROSITE" id="PS51160"/>
    </source>
</evidence>
<dbReference type="GO" id="GO:0003998">
    <property type="term" value="F:acylphosphatase activity"/>
    <property type="evidence" value="ECO:0007669"/>
    <property type="project" value="UniProtKB-EC"/>
</dbReference>
<evidence type="ECO:0000256" key="3">
    <source>
        <dbReference type="ARBA" id="ARBA00022801"/>
    </source>
</evidence>
<evidence type="ECO:0000256" key="7">
    <source>
        <dbReference type="RuleBase" id="RU004168"/>
    </source>
</evidence>
<evidence type="ECO:0000256" key="2">
    <source>
        <dbReference type="ARBA" id="ARBA00012150"/>
    </source>
</evidence>
<protein>
    <recommendedName>
        <fullName evidence="2 5">Acylphosphatase</fullName>
        <ecNumber evidence="2 5">3.6.1.7</ecNumber>
    </recommendedName>
</protein>
<comment type="similarity">
    <text evidence="1 7">Belongs to the acylphosphatase family.</text>
</comment>
<accession>A0ABD3QGW3</accession>
<dbReference type="InterPro" id="IPR036046">
    <property type="entry name" value="Acylphosphatase-like_dom_sf"/>
</dbReference>
<keyword evidence="10" id="KW-1185">Reference proteome</keyword>
<evidence type="ECO:0000256" key="1">
    <source>
        <dbReference type="ARBA" id="ARBA00005614"/>
    </source>
</evidence>
<keyword evidence="3 5" id="KW-0378">Hydrolase</keyword>
<evidence type="ECO:0000313" key="9">
    <source>
        <dbReference type="EMBL" id="KAL3797190.1"/>
    </source>
</evidence>
<dbReference type="InterPro" id="IPR017968">
    <property type="entry name" value="Acylphosphatase_CS"/>
</dbReference>
<dbReference type="EC" id="3.6.1.7" evidence="2 5"/>
<dbReference type="PRINTS" id="PR00112">
    <property type="entry name" value="ACYLPHPHTASE"/>
</dbReference>
<dbReference type="AlphaFoldDB" id="A0ABD3QGW3"/>